<dbReference type="Proteomes" id="UP000324507">
    <property type="component" value="Chromosome"/>
</dbReference>
<reference evidence="1 2" key="1">
    <citation type="submission" date="2019-09" db="EMBL/GenBank/DDBJ databases">
        <title>FDA dAtabase for Regulatory Grade micrObial Sequences (FDA-ARGOS): Supporting development and validation of Infectious Disease Dx tests.</title>
        <authorList>
            <person name="Sciortino C."/>
            <person name="Tallon L."/>
            <person name="Sadzewicz L."/>
            <person name="Vavikolanu K."/>
            <person name="Mehta A."/>
            <person name="Aluvathingal J."/>
            <person name="Nadendla S."/>
            <person name="Nandy P."/>
            <person name="Geyer C."/>
            <person name="Yan Y."/>
            <person name="Sichtig H."/>
        </authorList>
    </citation>
    <scope>NUCLEOTIDE SEQUENCE [LARGE SCALE GENOMIC DNA]</scope>
    <source>
        <strain evidence="1 2">FDAARGOS_643</strain>
    </source>
</reference>
<protein>
    <submittedName>
        <fullName evidence="1">Uncharacterized protein</fullName>
    </submittedName>
</protein>
<gene>
    <name evidence="1" type="ORF">FOB51_09420</name>
</gene>
<dbReference type="AlphaFoldDB" id="A0A5P2QUC0"/>
<dbReference type="EMBL" id="CP044081">
    <property type="protein sequence ID" value="QEU08202.1"/>
    <property type="molecule type" value="Genomic_DNA"/>
</dbReference>
<dbReference type="RefSeq" id="WP_150350391.1">
    <property type="nucleotide sequence ID" value="NZ_CP044081.1"/>
</dbReference>
<evidence type="ECO:0000313" key="1">
    <source>
        <dbReference type="EMBL" id="QEU08202.1"/>
    </source>
</evidence>
<evidence type="ECO:0000313" key="2">
    <source>
        <dbReference type="Proteomes" id="UP000324507"/>
    </source>
</evidence>
<sequence length="104" mass="11385">MNDAANDFARLFRIEGIGQVLVTIDEDEESEKPCLCFRLPSVGGLNPSYSITSNFPDGMPDDVIEQHMREALAGVTEDMILAESRSMMDMVRAITQPTTSTGDA</sequence>
<proteinExistence type="predicted"/>
<organism evidence="1 2">
    <name type="scientific">Paracoccus yeei</name>
    <dbReference type="NCBI Taxonomy" id="147645"/>
    <lineage>
        <taxon>Bacteria</taxon>
        <taxon>Pseudomonadati</taxon>
        <taxon>Pseudomonadota</taxon>
        <taxon>Alphaproteobacteria</taxon>
        <taxon>Rhodobacterales</taxon>
        <taxon>Paracoccaceae</taxon>
        <taxon>Paracoccus</taxon>
    </lineage>
</organism>
<accession>A0A5P2QUC0</accession>
<name>A0A5P2QUC0_9RHOB</name>